<name>A0ABV3J0P8_9ACTN</name>
<dbReference type="InterPro" id="IPR004305">
    <property type="entry name" value="Thiaminase-2/PQQC"/>
</dbReference>
<reference evidence="3 4" key="1">
    <citation type="submission" date="2024-06" db="EMBL/GenBank/DDBJ databases">
        <title>The Natural Products Discovery Center: Release of the First 8490 Sequenced Strains for Exploring Actinobacteria Biosynthetic Diversity.</title>
        <authorList>
            <person name="Kalkreuter E."/>
            <person name="Kautsar S.A."/>
            <person name="Yang D."/>
            <person name="Bader C.D."/>
            <person name="Teijaro C.N."/>
            <person name="Fluegel L."/>
            <person name="Davis C.M."/>
            <person name="Simpson J.R."/>
            <person name="Lauterbach L."/>
            <person name="Steele A.D."/>
            <person name="Gui C."/>
            <person name="Meng S."/>
            <person name="Li G."/>
            <person name="Viehrig K."/>
            <person name="Ye F."/>
            <person name="Su P."/>
            <person name="Kiefer A.F."/>
            <person name="Nichols A."/>
            <person name="Cepeda A.J."/>
            <person name="Yan W."/>
            <person name="Fan B."/>
            <person name="Jiang Y."/>
            <person name="Adhikari A."/>
            <person name="Zheng C.-J."/>
            <person name="Schuster L."/>
            <person name="Cowan T.M."/>
            <person name="Smanski M.J."/>
            <person name="Chevrette M.G."/>
            <person name="De Carvalho L.P.S."/>
            <person name="Shen B."/>
        </authorList>
    </citation>
    <scope>NUCLEOTIDE SEQUENCE [LARGE SCALE GENOMIC DNA]</scope>
    <source>
        <strain evidence="3 4">NPDC053791</strain>
    </source>
</reference>
<dbReference type="EMBL" id="JBFASG010000029">
    <property type="protein sequence ID" value="MEV4926040.1"/>
    <property type="molecule type" value="Genomic_DNA"/>
</dbReference>
<evidence type="ECO:0000256" key="1">
    <source>
        <dbReference type="ARBA" id="ARBA00004948"/>
    </source>
</evidence>
<dbReference type="InterPro" id="IPR016084">
    <property type="entry name" value="Haem_Oase-like_multi-hlx"/>
</dbReference>
<evidence type="ECO:0000259" key="2">
    <source>
        <dbReference type="Pfam" id="PF03070"/>
    </source>
</evidence>
<dbReference type="Gene3D" id="1.20.910.10">
    <property type="entry name" value="Heme oxygenase-like"/>
    <property type="match status" value="1"/>
</dbReference>
<dbReference type="Proteomes" id="UP001552479">
    <property type="component" value="Unassembled WGS sequence"/>
</dbReference>
<gene>
    <name evidence="3" type="ORF">AB0L03_24995</name>
</gene>
<dbReference type="SUPFAM" id="SSF48613">
    <property type="entry name" value="Heme oxygenase-like"/>
    <property type="match status" value="1"/>
</dbReference>
<accession>A0ABV3J0P8</accession>
<comment type="caution">
    <text evidence="3">The sequence shown here is derived from an EMBL/GenBank/DDBJ whole genome shotgun (WGS) entry which is preliminary data.</text>
</comment>
<comment type="pathway">
    <text evidence="1">Cofactor biosynthesis; thiamine diphosphate biosynthesis.</text>
</comment>
<protein>
    <submittedName>
        <fullName evidence="3">Transcriptional regulator</fullName>
    </submittedName>
</protein>
<dbReference type="Pfam" id="PF03070">
    <property type="entry name" value="TENA_THI-4"/>
    <property type="match status" value="1"/>
</dbReference>
<sequence length="223" mass="23546">MTRTAQEVLADAVRGLAPAEGANRLVPRIAAGEAPREVFAAFALEQHQVITSDRRSFAHLAARAAASDPASAGFFESLTRGEDLALSLLGPLTAACGLDEEAVRAHEPRPGCQAYPSYAAWLALGAEPVDAVVALTANFAAWGGYCAAVGAALREHYGFDNPACGFFDFFAGPAPELEERAVAAVTAGLESGRLSEPPAHRYGRLLQAYELMFWDALDGDHSM</sequence>
<evidence type="ECO:0000313" key="3">
    <source>
        <dbReference type="EMBL" id="MEV4926040.1"/>
    </source>
</evidence>
<dbReference type="RefSeq" id="WP_366089555.1">
    <property type="nucleotide sequence ID" value="NZ_JBFASG010000029.1"/>
</dbReference>
<organism evidence="3 4">
    <name type="scientific">Streptomyces roseoverticillatus</name>
    <dbReference type="NCBI Taxonomy" id="66429"/>
    <lineage>
        <taxon>Bacteria</taxon>
        <taxon>Bacillati</taxon>
        <taxon>Actinomycetota</taxon>
        <taxon>Actinomycetes</taxon>
        <taxon>Kitasatosporales</taxon>
        <taxon>Streptomycetaceae</taxon>
        <taxon>Streptomyces</taxon>
    </lineage>
</organism>
<proteinExistence type="predicted"/>
<keyword evidence="4" id="KW-1185">Reference proteome</keyword>
<feature type="domain" description="Thiaminase-2/PQQC" evidence="2">
    <location>
        <begin position="26"/>
        <end position="185"/>
    </location>
</feature>
<evidence type="ECO:0000313" key="4">
    <source>
        <dbReference type="Proteomes" id="UP001552479"/>
    </source>
</evidence>